<dbReference type="RefSeq" id="WP_124133979.1">
    <property type="nucleotide sequence ID" value="NZ_QURW01000003.1"/>
</dbReference>
<keyword evidence="5 9" id="KW-0418">Kinase</keyword>
<comment type="catalytic activity">
    <reaction evidence="1">
        <text>ATP + protein L-histidine = ADP + protein N-phospho-L-histidine.</text>
        <dbReference type="EC" id="2.7.13.3"/>
    </reaction>
</comment>
<protein>
    <recommendedName>
        <fullName evidence="2">histidine kinase</fullName>
        <ecNumber evidence="2">2.7.13.3</ecNumber>
    </recommendedName>
</protein>
<dbReference type="PRINTS" id="PR00344">
    <property type="entry name" value="BCTRLSENSOR"/>
</dbReference>
<dbReference type="InterPro" id="IPR003594">
    <property type="entry name" value="HATPase_dom"/>
</dbReference>
<proteinExistence type="predicted"/>
<evidence type="ECO:0000256" key="2">
    <source>
        <dbReference type="ARBA" id="ARBA00012438"/>
    </source>
</evidence>
<keyword evidence="3" id="KW-0597">Phosphoprotein</keyword>
<dbReference type="SMART" id="SM00387">
    <property type="entry name" value="HATPase_c"/>
    <property type="match status" value="1"/>
</dbReference>
<dbReference type="InterPro" id="IPR005467">
    <property type="entry name" value="His_kinase_dom"/>
</dbReference>
<dbReference type="AlphaFoldDB" id="A0A424Z270"/>
<keyword evidence="6" id="KW-0902">Two-component regulatory system</keyword>
<dbReference type="PROSITE" id="PS50109">
    <property type="entry name" value="HIS_KIN"/>
    <property type="match status" value="1"/>
</dbReference>
<name>A0A424Z270_9BACT</name>
<dbReference type="GO" id="GO:0000155">
    <property type="term" value="F:phosphorelay sensor kinase activity"/>
    <property type="evidence" value="ECO:0007669"/>
    <property type="project" value="InterPro"/>
</dbReference>
<dbReference type="PANTHER" id="PTHR45453:SF1">
    <property type="entry name" value="PHOSPHATE REGULON SENSOR PROTEIN PHOR"/>
    <property type="match status" value="1"/>
</dbReference>
<dbReference type="InterPro" id="IPR050351">
    <property type="entry name" value="BphY/WalK/GraS-like"/>
</dbReference>
<accession>A0A424Z270</accession>
<dbReference type="EC" id="2.7.13.3" evidence="2"/>
<keyword evidence="4" id="KW-0808">Transferase</keyword>
<sequence length="396" mass="45777">MAKKVIRQILLIYLTTTGIFLTIFFILWYQKLNEELIVSKGLSLRESHRNIVISILNSRFVPIKLSAKNIAQSTGLKFAIFDVNNILFNNADFDLKKVKPEFKDKGIYDGKIFFLAPMSTDYYFLRHINNKKIDINGSLQILIQGEDVSKDLFWIRMKVFGVSLVAFCILGLVAYILVKIALKPLEDKIITLNSFIKDSTHELNTPLSVILTSIEQLKHEDLENNHKFLRIKLAAKTLSQVYSDLVFYNFPHTLENEKQEFDMQVLLQERLEYFKIFFEQKKITLKLDLHYSYIFAPKSQISKLIDNLLSNAIKYNKKNGEIVIVLKERFLSIADTGYGICKKYLGRIFDRYARFNTDKGGFGIGLSLVKKICDENAIKIVCESIENEGSVFTLTW</sequence>
<evidence type="ECO:0000256" key="3">
    <source>
        <dbReference type="ARBA" id="ARBA00022553"/>
    </source>
</evidence>
<dbReference type="Proteomes" id="UP000286095">
    <property type="component" value="Unassembled WGS sequence"/>
</dbReference>
<reference evidence="9 10" key="1">
    <citation type="submission" date="2018-08" db="EMBL/GenBank/DDBJ databases">
        <title>Survival mechanisms of Campylobacter hepaticus identified by genomic analysis and comparative transcriptomic analysis of in vivo and in vitro derived bacteria.</title>
        <authorList>
            <person name="Van T.T.H."/>
            <person name="Moore R.J."/>
        </authorList>
    </citation>
    <scope>NUCLEOTIDE SEQUENCE [LARGE SCALE GENOMIC DNA]</scope>
    <source>
        <strain evidence="9 10">54L</strain>
    </source>
</reference>
<feature type="transmembrane region" description="Helical" evidence="7">
    <location>
        <begin position="9"/>
        <end position="29"/>
    </location>
</feature>
<evidence type="ECO:0000259" key="8">
    <source>
        <dbReference type="PROSITE" id="PS50109"/>
    </source>
</evidence>
<feature type="transmembrane region" description="Helical" evidence="7">
    <location>
        <begin position="159"/>
        <end position="178"/>
    </location>
</feature>
<evidence type="ECO:0000313" key="9">
    <source>
        <dbReference type="EMBL" id="RQD88315.1"/>
    </source>
</evidence>
<dbReference type="GO" id="GO:0004721">
    <property type="term" value="F:phosphoprotein phosphatase activity"/>
    <property type="evidence" value="ECO:0007669"/>
    <property type="project" value="TreeGrafter"/>
</dbReference>
<dbReference type="EMBL" id="QURW01000003">
    <property type="protein sequence ID" value="RQD88315.1"/>
    <property type="molecule type" value="Genomic_DNA"/>
</dbReference>
<comment type="caution">
    <text evidence="9">The sequence shown here is derived from an EMBL/GenBank/DDBJ whole genome shotgun (WGS) entry which is preliminary data.</text>
</comment>
<dbReference type="SUPFAM" id="SSF55874">
    <property type="entry name" value="ATPase domain of HSP90 chaperone/DNA topoisomerase II/histidine kinase"/>
    <property type="match status" value="1"/>
</dbReference>
<dbReference type="GO" id="GO:0005886">
    <property type="term" value="C:plasma membrane"/>
    <property type="evidence" value="ECO:0007669"/>
    <property type="project" value="TreeGrafter"/>
</dbReference>
<evidence type="ECO:0000256" key="7">
    <source>
        <dbReference type="SAM" id="Phobius"/>
    </source>
</evidence>
<evidence type="ECO:0000256" key="6">
    <source>
        <dbReference type="ARBA" id="ARBA00023012"/>
    </source>
</evidence>
<dbReference type="Gene3D" id="3.30.565.10">
    <property type="entry name" value="Histidine kinase-like ATPase, C-terminal domain"/>
    <property type="match status" value="1"/>
</dbReference>
<gene>
    <name evidence="9" type="ORF">DZD40_01760</name>
</gene>
<organism evidence="9 10">
    <name type="scientific">Campylobacter hepaticus</name>
    <dbReference type="NCBI Taxonomy" id="1813019"/>
    <lineage>
        <taxon>Bacteria</taxon>
        <taxon>Pseudomonadati</taxon>
        <taxon>Campylobacterota</taxon>
        <taxon>Epsilonproteobacteria</taxon>
        <taxon>Campylobacterales</taxon>
        <taxon>Campylobacteraceae</taxon>
        <taxon>Campylobacter</taxon>
    </lineage>
</organism>
<dbReference type="InterPro" id="IPR003661">
    <property type="entry name" value="HisK_dim/P_dom"/>
</dbReference>
<dbReference type="InterPro" id="IPR004358">
    <property type="entry name" value="Sig_transdc_His_kin-like_C"/>
</dbReference>
<keyword evidence="7" id="KW-0472">Membrane</keyword>
<dbReference type="InterPro" id="IPR036097">
    <property type="entry name" value="HisK_dim/P_sf"/>
</dbReference>
<evidence type="ECO:0000256" key="5">
    <source>
        <dbReference type="ARBA" id="ARBA00022777"/>
    </source>
</evidence>
<dbReference type="Pfam" id="PF02518">
    <property type="entry name" value="HATPase_c"/>
    <property type="match status" value="1"/>
</dbReference>
<dbReference type="CDD" id="cd00082">
    <property type="entry name" value="HisKA"/>
    <property type="match status" value="1"/>
</dbReference>
<dbReference type="GO" id="GO:0016036">
    <property type="term" value="P:cellular response to phosphate starvation"/>
    <property type="evidence" value="ECO:0007669"/>
    <property type="project" value="TreeGrafter"/>
</dbReference>
<feature type="domain" description="Histidine kinase" evidence="8">
    <location>
        <begin position="198"/>
        <end position="396"/>
    </location>
</feature>
<dbReference type="Gene3D" id="1.10.287.130">
    <property type="match status" value="1"/>
</dbReference>
<dbReference type="SUPFAM" id="SSF47384">
    <property type="entry name" value="Homodimeric domain of signal transducing histidine kinase"/>
    <property type="match status" value="1"/>
</dbReference>
<evidence type="ECO:0000313" key="10">
    <source>
        <dbReference type="Proteomes" id="UP000286095"/>
    </source>
</evidence>
<evidence type="ECO:0000256" key="1">
    <source>
        <dbReference type="ARBA" id="ARBA00000085"/>
    </source>
</evidence>
<evidence type="ECO:0000256" key="4">
    <source>
        <dbReference type="ARBA" id="ARBA00022679"/>
    </source>
</evidence>
<dbReference type="STRING" id="1813019.A2J15_00470"/>
<dbReference type="PANTHER" id="PTHR45453">
    <property type="entry name" value="PHOSPHATE REGULON SENSOR PROTEIN PHOR"/>
    <property type="match status" value="1"/>
</dbReference>
<keyword evidence="7" id="KW-0812">Transmembrane</keyword>
<dbReference type="InterPro" id="IPR036890">
    <property type="entry name" value="HATPase_C_sf"/>
</dbReference>
<keyword evidence="7" id="KW-1133">Transmembrane helix</keyword>